<dbReference type="EMBL" id="VIVQ01000001">
    <property type="protein sequence ID" value="TWE11391.1"/>
    <property type="molecule type" value="Genomic_DNA"/>
</dbReference>
<gene>
    <name evidence="1" type="ORF">BKA23_0154</name>
</gene>
<name>A0A561E708_9MICO</name>
<dbReference type="AlphaFoldDB" id="A0A561E708"/>
<protein>
    <submittedName>
        <fullName evidence="1">Uncharacterized protein</fullName>
    </submittedName>
</protein>
<sequence>MVFDMSGMCEQQPAEPVEIVGASAEVPGAIGQALSVSICAHAPPLHTSGRGDARRRRPSAIGKLGYPPCLSSDLLRIV</sequence>
<organism evidence="1 2">
    <name type="scientific">Rudaeicoccus suwonensis</name>
    <dbReference type="NCBI Taxonomy" id="657409"/>
    <lineage>
        <taxon>Bacteria</taxon>
        <taxon>Bacillati</taxon>
        <taxon>Actinomycetota</taxon>
        <taxon>Actinomycetes</taxon>
        <taxon>Micrococcales</taxon>
        <taxon>Dermacoccaceae</taxon>
        <taxon>Rudaeicoccus</taxon>
    </lineage>
</organism>
<proteinExistence type="predicted"/>
<comment type="caution">
    <text evidence="1">The sequence shown here is derived from an EMBL/GenBank/DDBJ whole genome shotgun (WGS) entry which is preliminary data.</text>
</comment>
<dbReference type="Proteomes" id="UP000318297">
    <property type="component" value="Unassembled WGS sequence"/>
</dbReference>
<accession>A0A561E708</accession>
<evidence type="ECO:0000313" key="2">
    <source>
        <dbReference type="Proteomes" id="UP000318297"/>
    </source>
</evidence>
<reference evidence="1 2" key="1">
    <citation type="submission" date="2019-06" db="EMBL/GenBank/DDBJ databases">
        <title>Sequencing the genomes of 1000 actinobacteria strains.</title>
        <authorList>
            <person name="Klenk H.-P."/>
        </authorList>
    </citation>
    <scope>NUCLEOTIDE SEQUENCE [LARGE SCALE GENOMIC DNA]</scope>
    <source>
        <strain evidence="1 2">DSM 19560</strain>
    </source>
</reference>
<keyword evidence="2" id="KW-1185">Reference proteome</keyword>
<evidence type="ECO:0000313" key="1">
    <source>
        <dbReference type="EMBL" id="TWE11391.1"/>
    </source>
</evidence>